<name>A0A511KLT7_RHOTO</name>
<dbReference type="GO" id="GO:0005737">
    <property type="term" value="C:cytoplasm"/>
    <property type="evidence" value="ECO:0007669"/>
    <property type="project" value="TreeGrafter"/>
</dbReference>
<reference evidence="2 3" key="1">
    <citation type="submission" date="2019-07" db="EMBL/GenBank/DDBJ databases">
        <title>Rhodotorula toruloides NBRC10032 genome sequencing.</title>
        <authorList>
            <person name="Shida Y."/>
            <person name="Takaku H."/>
            <person name="Ogasawara W."/>
            <person name="Mori K."/>
        </authorList>
    </citation>
    <scope>NUCLEOTIDE SEQUENCE [LARGE SCALE GENOMIC DNA]</scope>
    <source>
        <strain evidence="2 3">NBRC10032</strain>
    </source>
</reference>
<dbReference type="OrthoDB" id="102559at2759"/>
<dbReference type="Proteomes" id="UP000321518">
    <property type="component" value="Unassembled WGS sequence"/>
</dbReference>
<dbReference type="PANTHER" id="PTHR10828">
    <property type="entry name" value="M-PHASE INDUCER PHOSPHATASE DUAL SPECIFICITY PHOSPHATASE CDC25"/>
    <property type="match status" value="1"/>
</dbReference>
<dbReference type="Pfam" id="PF00581">
    <property type="entry name" value="Rhodanese"/>
    <property type="match status" value="1"/>
</dbReference>
<dbReference type="InterPro" id="IPR036873">
    <property type="entry name" value="Rhodanese-like_dom_sf"/>
</dbReference>
<accession>A0A511KLT7</accession>
<gene>
    <name evidence="2" type="ORF">Rt10032_c14g5366</name>
</gene>
<feature type="domain" description="Rhodanese" evidence="1">
    <location>
        <begin position="20"/>
        <end position="156"/>
    </location>
</feature>
<evidence type="ECO:0000313" key="2">
    <source>
        <dbReference type="EMBL" id="GEM11349.1"/>
    </source>
</evidence>
<dbReference type="GO" id="GO:0005634">
    <property type="term" value="C:nucleus"/>
    <property type="evidence" value="ECO:0007669"/>
    <property type="project" value="TreeGrafter"/>
</dbReference>
<sequence length="172" mass="18977">MNYRYANHDEVAELLKNGKPGKDYAVVDVRDDDYRGGNIPGAIRAPSEDRTEQSVNDLVRQLKGVPKVVFHCSLSQVRGPKAARIYADALAASQPPVPALDSSAVRSSDTITQDAANLARNFSPNPYLSAGQTGRQEVLVLRDGFSNWQGLYRNDPLLVANFDSRIWQDYSP</sequence>
<dbReference type="PROSITE" id="PS50206">
    <property type="entry name" value="RHODANESE_3"/>
    <property type="match status" value="1"/>
</dbReference>
<dbReference type="AlphaFoldDB" id="A0A511KLT7"/>
<dbReference type="SUPFAM" id="SSF52821">
    <property type="entry name" value="Rhodanese/Cell cycle control phosphatase"/>
    <property type="match status" value="1"/>
</dbReference>
<comment type="caution">
    <text evidence="2">The sequence shown here is derived from an EMBL/GenBank/DDBJ whole genome shotgun (WGS) entry which is preliminary data.</text>
</comment>
<dbReference type="SMART" id="SM00450">
    <property type="entry name" value="RHOD"/>
    <property type="match status" value="1"/>
</dbReference>
<dbReference type="EMBL" id="BJWK01000014">
    <property type="protein sequence ID" value="GEM11349.1"/>
    <property type="molecule type" value="Genomic_DNA"/>
</dbReference>
<evidence type="ECO:0000313" key="3">
    <source>
        <dbReference type="Proteomes" id="UP000321518"/>
    </source>
</evidence>
<protein>
    <submittedName>
        <fullName evidence="2">M-phase inducer phosphatase, protein tyrosine phosphatase</fullName>
    </submittedName>
</protein>
<dbReference type="Gene3D" id="3.40.250.10">
    <property type="entry name" value="Rhodanese-like domain"/>
    <property type="match status" value="1"/>
</dbReference>
<dbReference type="InterPro" id="IPR001763">
    <property type="entry name" value="Rhodanese-like_dom"/>
</dbReference>
<evidence type="ECO:0000259" key="1">
    <source>
        <dbReference type="PROSITE" id="PS50206"/>
    </source>
</evidence>
<proteinExistence type="predicted"/>
<dbReference type="PANTHER" id="PTHR10828:SF38">
    <property type="entry name" value="ARSENICAL-RESISTANCE PROTEIN 2-RELATED"/>
    <property type="match status" value="1"/>
</dbReference>
<organism evidence="2 3">
    <name type="scientific">Rhodotorula toruloides</name>
    <name type="common">Yeast</name>
    <name type="synonym">Rhodosporidium toruloides</name>
    <dbReference type="NCBI Taxonomy" id="5286"/>
    <lineage>
        <taxon>Eukaryota</taxon>
        <taxon>Fungi</taxon>
        <taxon>Dikarya</taxon>
        <taxon>Basidiomycota</taxon>
        <taxon>Pucciniomycotina</taxon>
        <taxon>Microbotryomycetes</taxon>
        <taxon>Sporidiobolales</taxon>
        <taxon>Sporidiobolaceae</taxon>
        <taxon>Rhodotorula</taxon>
    </lineage>
</organism>
<dbReference type="GO" id="GO:0004725">
    <property type="term" value="F:protein tyrosine phosphatase activity"/>
    <property type="evidence" value="ECO:0007669"/>
    <property type="project" value="TreeGrafter"/>
</dbReference>